<accession>A0A2J7THR5</accession>
<reference evidence="1 2" key="1">
    <citation type="submission" date="2017-10" db="EMBL/GenBank/DDBJ databases">
        <title>Genome announcement of Methylocella silvestris TVC from permafrost.</title>
        <authorList>
            <person name="Wang J."/>
            <person name="Geng K."/>
            <person name="Ul-Haque F."/>
            <person name="Crombie A.T."/>
            <person name="Street L.E."/>
            <person name="Wookey P.A."/>
            <person name="Murrell J.C."/>
            <person name="Pratscher J."/>
        </authorList>
    </citation>
    <scope>NUCLEOTIDE SEQUENCE [LARGE SCALE GENOMIC DNA]</scope>
    <source>
        <strain evidence="1 2">TVC</strain>
    </source>
</reference>
<sequence>MNGWIVTWDGTDADLNRNKIVAVYDSRWGATRVKDLIEQLYILLSGTTEAEKLAYARIRKENPYPAEIDKFQRINCGHNPFLFGRRVKNILLDGTIYTWEERDYKLLRKIDRRMFA</sequence>
<dbReference type="Proteomes" id="UP000236286">
    <property type="component" value="Unassembled WGS sequence"/>
</dbReference>
<dbReference type="EMBL" id="PDZR01000008">
    <property type="protein sequence ID" value="PNG26299.1"/>
    <property type="molecule type" value="Genomic_DNA"/>
</dbReference>
<dbReference type="OrthoDB" id="8481900at2"/>
<comment type="caution">
    <text evidence="1">The sequence shown here is derived from an EMBL/GenBank/DDBJ whole genome shotgun (WGS) entry which is preliminary data.</text>
</comment>
<evidence type="ECO:0000313" key="2">
    <source>
        <dbReference type="Proteomes" id="UP000236286"/>
    </source>
</evidence>
<dbReference type="RefSeq" id="WP_102843464.1">
    <property type="nucleotide sequence ID" value="NZ_PDZR01000008.1"/>
</dbReference>
<gene>
    <name evidence="1" type="ORF">CR492_09280</name>
</gene>
<organism evidence="1 2">
    <name type="scientific">Methylocella silvestris</name>
    <dbReference type="NCBI Taxonomy" id="199596"/>
    <lineage>
        <taxon>Bacteria</taxon>
        <taxon>Pseudomonadati</taxon>
        <taxon>Pseudomonadota</taxon>
        <taxon>Alphaproteobacteria</taxon>
        <taxon>Hyphomicrobiales</taxon>
        <taxon>Beijerinckiaceae</taxon>
        <taxon>Methylocella</taxon>
    </lineage>
</organism>
<evidence type="ECO:0000313" key="1">
    <source>
        <dbReference type="EMBL" id="PNG26299.1"/>
    </source>
</evidence>
<dbReference type="AlphaFoldDB" id="A0A2J7THR5"/>
<protein>
    <submittedName>
        <fullName evidence="1">Uncharacterized protein</fullName>
    </submittedName>
</protein>
<proteinExistence type="predicted"/>
<name>A0A2J7THR5_METSI</name>